<dbReference type="SUPFAM" id="SSF48576">
    <property type="entry name" value="Terpenoid synthases"/>
    <property type="match status" value="1"/>
</dbReference>
<reference evidence="2 3" key="1">
    <citation type="submission" date="2022-10" db="EMBL/GenBank/DDBJ databases">
        <title>Draft genome assembly of moderately radiation resistant bacterium Metabacillus halosaccharovorans.</title>
        <authorList>
            <person name="Pal S."/>
            <person name="Gopinathan A."/>
        </authorList>
    </citation>
    <scope>NUCLEOTIDE SEQUENCE [LARGE SCALE GENOMIC DNA]</scope>
    <source>
        <strain evidence="2 3">VITHBRA001</strain>
    </source>
</reference>
<dbReference type="Pfam" id="PF00348">
    <property type="entry name" value="polyprenyl_synt"/>
    <property type="match status" value="1"/>
</dbReference>
<dbReference type="Gene3D" id="1.10.600.10">
    <property type="entry name" value="Farnesyl Diphosphate Synthase"/>
    <property type="match status" value="1"/>
</dbReference>
<comment type="caution">
    <text evidence="2">The sequence shown here is derived from an EMBL/GenBank/DDBJ whole genome shotgun (WGS) entry which is preliminary data.</text>
</comment>
<protein>
    <submittedName>
        <fullName evidence="2">Polyprenyl synthetase family protein</fullName>
    </submittedName>
</protein>
<evidence type="ECO:0000313" key="3">
    <source>
        <dbReference type="Proteomes" id="UP001526147"/>
    </source>
</evidence>
<dbReference type="InterPro" id="IPR008949">
    <property type="entry name" value="Isoprenoid_synthase_dom_sf"/>
</dbReference>
<dbReference type="EMBL" id="JAOYEY010000036">
    <property type="protein sequence ID" value="MCV9886193.1"/>
    <property type="molecule type" value="Genomic_DNA"/>
</dbReference>
<dbReference type="RefSeq" id="WP_264142830.1">
    <property type="nucleotide sequence ID" value="NZ_JAOYEY010000036.1"/>
</dbReference>
<keyword evidence="1" id="KW-0808">Transferase</keyword>
<sequence>MSQKRIVFSQLLIKEKIQEKLSSFNIDQVIEEVSSRSFFFSDWMMTHMNGITVIDERHEQLGAIVDLLVYLTDQLDDIQDGDIHDENGLIMNQAFMLLPLALSLLDELPFSLLTINKMKQMCCNLLVDCANGQALDLKNGVQNEMDYCKMVMQKSGALFALAGSIGAIAAGVEDNRLLEQIKDHSRYLGVVAQIYNDIDAIYQMTTNTDLQNRRRILPILYMMHDSDGVIGKYYRSELTYNELIQLRNNVIREFECKGARPFCHFYIKRFEKQYIQAVKQNPLYSHDLTNFLSYIERMN</sequence>
<organism evidence="2 3">
    <name type="scientific">Metabacillus halosaccharovorans</name>
    <dbReference type="NCBI Taxonomy" id="930124"/>
    <lineage>
        <taxon>Bacteria</taxon>
        <taxon>Bacillati</taxon>
        <taxon>Bacillota</taxon>
        <taxon>Bacilli</taxon>
        <taxon>Bacillales</taxon>
        <taxon>Bacillaceae</taxon>
        <taxon>Metabacillus</taxon>
    </lineage>
</organism>
<name>A0ABT3DH32_9BACI</name>
<evidence type="ECO:0000256" key="1">
    <source>
        <dbReference type="RuleBase" id="RU004466"/>
    </source>
</evidence>
<dbReference type="InterPro" id="IPR000092">
    <property type="entry name" value="Polyprenyl_synt"/>
</dbReference>
<gene>
    <name evidence="2" type="ORF">OIH86_11035</name>
</gene>
<proteinExistence type="inferred from homology"/>
<evidence type="ECO:0000313" key="2">
    <source>
        <dbReference type="EMBL" id="MCV9886193.1"/>
    </source>
</evidence>
<keyword evidence="3" id="KW-1185">Reference proteome</keyword>
<comment type="similarity">
    <text evidence="1">Belongs to the FPP/GGPP synthase family.</text>
</comment>
<accession>A0ABT3DH32</accession>
<dbReference type="Proteomes" id="UP001526147">
    <property type="component" value="Unassembled WGS sequence"/>
</dbReference>